<keyword evidence="2" id="KW-1185">Reference proteome</keyword>
<evidence type="ECO:0000313" key="1">
    <source>
        <dbReference type="EMBL" id="GEC63059.1"/>
    </source>
</evidence>
<sequence length="105" mass="11245">MRAPLSRITPNHYDLMTREEYEMTFPIRLTVLLAATGLLSACGGGAGPYNMGLSGPDGPPIADNDWNQTQTGMGGYYGPYNDGFAPEGLDGGPPNYLADEYMPLP</sequence>
<gene>
    <name evidence="1" type="ORF">GHA01_09080</name>
</gene>
<accession>A0ABQ0SCU8</accession>
<evidence type="ECO:0000313" key="2">
    <source>
        <dbReference type="Proteomes" id="UP000319478"/>
    </source>
</evidence>
<comment type="caution">
    <text evidence="1">The sequence shown here is derived from an EMBL/GenBank/DDBJ whole genome shotgun (WGS) entry which is preliminary data.</text>
</comment>
<organism evidence="1 2">
    <name type="scientific">Novacetimonas hansenii</name>
    <name type="common">Komagataeibacter hansenii</name>
    <dbReference type="NCBI Taxonomy" id="436"/>
    <lineage>
        <taxon>Bacteria</taxon>
        <taxon>Pseudomonadati</taxon>
        <taxon>Pseudomonadota</taxon>
        <taxon>Alphaproteobacteria</taxon>
        <taxon>Acetobacterales</taxon>
        <taxon>Acetobacteraceae</taxon>
        <taxon>Novacetimonas</taxon>
    </lineage>
</organism>
<name>A0ABQ0SCU8_NOVHA</name>
<proteinExistence type="predicted"/>
<evidence type="ECO:0008006" key="3">
    <source>
        <dbReference type="Google" id="ProtNLM"/>
    </source>
</evidence>
<dbReference type="Proteomes" id="UP000319478">
    <property type="component" value="Unassembled WGS sequence"/>
</dbReference>
<reference evidence="1 2" key="1">
    <citation type="submission" date="2019-06" db="EMBL/GenBank/DDBJ databases">
        <title>Whole genome shotgun sequence of Komagataeibacter hansenii NBRC 14820.</title>
        <authorList>
            <person name="Hosoyama A."/>
            <person name="Uohara A."/>
            <person name="Ohji S."/>
            <person name="Ichikawa N."/>
        </authorList>
    </citation>
    <scope>NUCLEOTIDE SEQUENCE [LARGE SCALE GENOMIC DNA]</scope>
    <source>
        <strain evidence="1 2">NBRC 14820</strain>
    </source>
</reference>
<protein>
    <recommendedName>
        <fullName evidence="3">Lipoprotein</fullName>
    </recommendedName>
</protein>
<dbReference type="EMBL" id="BJNN01000054">
    <property type="protein sequence ID" value="GEC63059.1"/>
    <property type="molecule type" value="Genomic_DNA"/>
</dbReference>